<protein>
    <submittedName>
        <fullName evidence="1">Uncharacterized protein</fullName>
    </submittedName>
</protein>
<evidence type="ECO:0000313" key="1">
    <source>
        <dbReference type="EMBL" id="KAB0482489.1"/>
    </source>
</evidence>
<dbReference type="Proteomes" id="UP000423756">
    <property type="component" value="Unassembled WGS sequence"/>
</dbReference>
<evidence type="ECO:0000313" key="2">
    <source>
        <dbReference type="Proteomes" id="UP000423756"/>
    </source>
</evidence>
<dbReference type="AlphaFoldDB" id="A0A7V7TI15"/>
<organism evidence="1 2">
    <name type="scientific">Vibrio chagasii</name>
    <dbReference type="NCBI Taxonomy" id="170679"/>
    <lineage>
        <taxon>Bacteria</taxon>
        <taxon>Pseudomonadati</taxon>
        <taxon>Pseudomonadota</taxon>
        <taxon>Gammaproteobacteria</taxon>
        <taxon>Vibrionales</taxon>
        <taxon>Vibrionaceae</taxon>
        <taxon>Vibrio</taxon>
    </lineage>
</organism>
<gene>
    <name evidence="1" type="ORF">F7Q91_03505</name>
</gene>
<reference evidence="1 2" key="1">
    <citation type="submission" date="2019-09" db="EMBL/GenBank/DDBJ databases">
        <title>Draft genome sequences of 48 bacterial type strains from the CCUG.</title>
        <authorList>
            <person name="Tunovic T."/>
            <person name="Pineiro-Iglesias B."/>
            <person name="Unosson C."/>
            <person name="Inganas E."/>
            <person name="Ohlen M."/>
            <person name="Cardew S."/>
            <person name="Jensie-Markopoulos S."/>
            <person name="Salva-Serra F."/>
            <person name="Jaen-Luchoro D."/>
            <person name="Karlsson R."/>
            <person name="Svensson-Stadler L."/>
            <person name="Chun J."/>
            <person name="Moore E."/>
        </authorList>
    </citation>
    <scope>NUCLEOTIDE SEQUENCE [LARGE SCALE GENOMIC DNA]</scope>
    <source>
        <strain evidence="1 2">CCUG 48643</strain>
    </source>
</reference>
<name>A0A7V7TI15_9VIBR</name>
<proteinExistence type="predicted"/>
<sequence>MTTECQVLKGKWLDLFNQCLESKGDFPYSNADGFEQKYETYLKSGILIKQKANKALSITEASNIADNAAKHAITDIRYKFRDRCSSKEILKQLRNAQVHQIPGEKKISNEMGARFQNIVASIHTYMLSPPEVKYIISKFEPELIQYDAEQWVLTIKTFELHLEEAEPSIEECIELDKIAKATVPSLISYIHSGDGYEADWGELISDIKTKIKSIVANATYKYKKKNEVVDIDYIEKLFDDTPSQ</sequence>
<comment type="caution">
    <text evidence="1">The sequence shown here is derived from an EMBL/GenBank/DDBJ whole genome shotgun (WGS) entry which is preliminary data.</text>
</comment>
<accession>A0A7V7TI15</accession>
<dbReference type="RefSeq" id="WP_137406534.1">
    <property type="nucleotide sequence ID" value="NZ_AP025467.1"/>
</dbReference>
<dbReference type="EMBL" id="VZPX01000004">
    <property type="protein sequence ID" value="KAB0482489.1"/>
    <property type="molecule type" value="Genomic_DNA"/>
</dbReference>
<dbReference type="GeneID" id="77344724"/>